<dbReference type="Proteomes" id="UP000069697">
    <property type="component" value="Unassembled WGS sequence"/>
</dbReference>
<dbReference type="PANTHER" id="PTHR43000">
    <property type="entry name" value="DTDP-D-GLUCOSE 4,6-DEHYDRATASE-RELATED"/>
    <property type="match status" value="1"/>
</dbReference>
<dbReference type="EMBL" id="BCNV01000005">
    <property type="protein sequence ID" value="GAS84650.1"/>
    <property type="molecule type" value="Genomic_DNA"/>
</dbReference>
<dbReference type="InterPro" id="IPR016040">
    <property type="entry name" value="NAD(P)-bd_dom"/>
</dbReference>
<evidence type="ECO:0000259" key="1">
    <source>
        <dbReference type="Pfam" id="PF16363"/>
    </source>
</evidence>
<dbReference type="Gene3D" id="3.40.50.720">
    <property type="entry name" value="NAD(P)-binding Rossmann-like Domain"/>
    <property type="match status" value="1"/>
</dbReference>
<dbReference type="AlphaFoldDB" id="A0A117I322"/>
<proteinExistence type="predicted"/>
<organism evidence="2 3">
    <name type="scientific">Paenibacillus amylolyticus</name>
    <dbReference type="NCBI Taxonomy" id="1451"/>
    <lineage>
        <taxon>Bacteria</taxon>
        <taxon>Bacillati</taxon>
        <taxon>Bacillota</taxon>
        <taxon>Bacilli</taxon>
        <taxon>Bacillales</taxon>
        <taxon>Paenibacillaceae</taxon>
        <taxon>Paenibacillus</taxon>
    </lineage>
</organism>
<evidence type="ECO:0000313" key="3">
    <source>
        <dbReference type="Proteomes" id="UP000069697"/>
    </source>
</evidence>
<evidence type="ECO:0000313" key="2">
    <source>
        <dbReference type="EMBL" id="GAS84650.1"/>
    </source>
</evidence>
<dbReference type="InterPro" id="IPR036291">
    <property type="entry name" value="NAD(P)-bd_dom_sf"/>
</dbReference>
<dbReference type="Pfam" id="PF16363">
    <property type="entry name" value="GDP_Man_Dehyd"/>
    <property type="match status" value="1"/>
</dbReference>
<protein>
    <submittedName>
        <fullName evidence="2">CDP-glucose 4,6-dehydratase</fullName>
    </submittedName>
</protein>
<reference evidence="2 3" key="1">
    <citation type="journal article" date="2016" name="Genome Announc.">
        <title>Draft Genome Sequence of Paenibacillus amylolyticus Heshi-A3, Isolated from Fermented Rice Bran in a Japanese Fermented Seafood Dish.</title>
        <authorList>
            <person name="Akuzawa S."/>
            <person name="Nagaoka J."/>
            <person name="Kanekatsu M."/>
            <person name="Kubota E."/>
            <person name="Ohtake R."/>
            <person name="Suzuki T."/>
            <person name="Kanesaki Y."/>
        </authorList>
    </citation>
    <scope>NUCLEOTIDE SEQUENCE [LARGE SCALE GENOMIC DNA]</scope>
    <source>
        <strain evidence="2 3">Heshi-A3</strain>
    </source>
</reference>
<sequence length="364" mass="41226">MVKTGIVNRNFWLGKNVFITGHTGFKGSWLTLWLNNMGAKVTGYSLDVPSSPSLFQLGNIEEVLVESTTDGNVTDLLKLTQSINKANPEIIIHMAAQPLVRKSYESPVETYATNVMGTVNIMEAARSCSSVRVILNVTTDKCYENKEWEWGYREIDPLGGHDPYSSSKACSELITSAYRRSFLQSSGINVATARAGNVIGGGDWAEDRLIPDFVKSLINGDKIQIRNPGAIRPWQHVLEPLSGYLLLCQNLYSEEFNYNEAWNFGPQHDDARSVEWIINQMLSKWPHDNLGYHIINQDSKHEANMLKLDCSKALKHLNWFPKWSLDKALDYTVQWYVDYLVGKSVKEVCEFQISQYEKDSLTQS</sequence>
<dbReference type="InterPro" id="IPR013445">
    <property type="entry name" value="CDP_4_6_deHydtase"/>
</dbReference>
<feature type="domain" description="NAD(P)-binding" evidence="1">
    <location>
        <begin position="18"/>
        <end position="329"/>
    </location>
</feature>
<dbReference type="NCBIfam" id="TIGR02622">
    <property type="entry name" value="CDP_4_6_dhtase"/>
    <property type="match status" value="1"/>
</dbReference>
<dbReference type="SUPFAM" id="SSF51735">
    <property type="entry name" value="NAD(P)-binding Rossmann-fold domains"/>
    <property type="match status" value="1"/>
</dbReference>
<dbReference type="CDD" id="cd05252">
    <property type="entry name" value="CDP_GD_SDR_e"/>
    <property type="match status" value="1"/>
</dbReference>
<accession>A0A117I322</accession>
<gene>
    <name evidence="2" type="ORF">PAHA3_4753</name>
</gene>
<name>A0A117I322_PAEAM</name>
<comment type="caution">
    <text evidence="2">The sequence shown here is derived from an EMBL/GenBank/DDBJ whole genome shotgun (WGS) entry which is preliminary data.</text>
</comment>
<reference evidence="3" key="2">
    <citation type="submission" date="2016-01" db="EMBL/GenBank/DDBJ databases">
        <title>Draft Genome Sequence of Paenibacillus amylolyticus Heshi-A3 that Was Isolated from Fermented Rice Bran with Aging Salted Mackerel, Which Was Named Heshiko as Traditional Fermented Seafood in Japan.</title>
        <authorList>
            <person name="Akuzawa S."/>
            <person name="Nakagawa J."/>
            <person name="Kanekatsu T."/>
            <person name="Kubota E."/>
            <person name="Ohtake R."/>
            <person name="Suzuki T."/>
            <person name="Kanesaki Y."/>
        </authorList>
    </citation>
    <scope>NUCLEOTIDE SEQUENCE [LARGE SCALE GENOMIC DNA]</scope>
    <source>
        <strain evidence="3">Heshi-A3</strain>
    </source>
</reference>
<dbReference type="Gene3D" id="3.90.25.10">
    <property type="entry name" value="UDP-galactose 4-epimerase, domain 1"/>
    <property type="match status" value="1"/>
</dbReference>